<gene>
    <name evidence="2" type="ORF">QYB95_17670</name>
</gene>
<name>A0ABT8GVH1_9BACL</name>
<dbReference type="Pfam" id="PF00753">
    <property type="entry name" value="Lactamase_B"/>
    <property type="match status" value="1"/>
</dbReference>
<dbReference type="Gene3D" id="3.60.15.10">
    <property type="entry name" value="Ribonuclease Z/Hydroxyacylglutathione hydrolase-like"/>
    <property type="match status" value="1"/>
</dbReference>
<feature type="domain" description="Metallo-beta-lactamase" evidence="1">
    <location>
        <begin position="319"/>
        <end position="526"/>
    </location>
</feature>
<dbReference type="InterPro" id="IPR036866">
    <property type="entry name" value="RibonucZ/Hydroxyglut_hydro"/>
</dbReference>
<evidence type="ECO:0000313" key="2">
    <source>
        <dbReference type="EMBL" id="MDN4495382.1"/>
    </source>
</evidence>
<evidence type="ECO:0000259" key="1">
    <source>
        <dbReference type="SMART" id="SM00849"/>
    </source>
</evidence>
<dbReference type="RefSeq" id="WP_301139695.1">
    <property type="nucleotide sequence ID" value="NZ_JAUHTQ010000020.1"/>
</dbReference>
<dbReference type="SUPFAM" id="SSF56281">
    <property type="entry name" value="Metallo-hydrolase/oxidoreductase"/>
    <property type="match status" value="1"/>
</dbReference>
<accession>A0ABT8GVH1</accession>
<keyword evidence="3" id="KW-1185">Reference proteome</keyword>
<dbReference type="InterPro" id="IPR001279">
    <property type="entry name" value="Metallo-B-lactamas"/>
</dbReference>
<dbReference type="SMART" id="SM00849">
    <property type="entry name" value="Lactamase_B"/>
    <property type="match status" value="1"/>
</dbReference>
<dbReference type="Proteomes" id="UP001172743">
    <property type="component" value="Unassembled WGS sequence"/>
</dbReference>
<evidence type="ECO:0000313" key="3">
    <source>
        <dbReference type="Proteomes" id="UP001172743"/>
    </source>
</evidence>
<protein>
    <submittedName>
        <fullName evidence="2">MBL fold metallo-hydrolase</fullName>
    </submittedName>
</protein>
<organism evidence="2 3">
    <name type="scientific">Ureibacillus aquaedulcis</name>
    <dbReference type="NCBI Taxonomy" id="3058421"/>
    <lineage>
        <taxon>Bacteria</taxon>
        <taxon>Bacillati</taxon>
        <taxon>Bacillota</taxon>
        <taxon>Bacilli</taxon>
        <taxon>Bacillales</taxon>
        <taxon>Caryophanaceae</taxon>
        <taxon>Ureibacillus</taxon>
    </lineage>
</organism>
<dbReference type="EMBL" id="JAUHTQ010000020">
    <property type="protein sequence ID" value="MDN4495382.1"/>
    <property type="molecule type" value="Genomic_DNA"/>
</dbReference>
<sequence>MGKVKTGLFIVIVFLIVAAGAANNEVFAAKKDDVQTFDGLVIGNPIITKVGSKEVVSVELLTQGTRMNLLTQPIDSSDADKVTVNLAKGNLVDYKLHKSVLVIPEDPSETFNKVLAKGTSTDAQFDTMKYGPELSPINGEAGNMVAAGWVYNKTKNTITVGDGRILTEDISGRPLPEPIKRYEETYRIDKNVSVYNINTENYANSAVSEFETIPVTADYNYSTTHRQAVYVVFDRNYEQSNAAKVTSIYYFTPQSTSDGKPVWDVPSMSYLLKDKGVDPISGERYDKIRGNKPTVSPYASSTEPFEIVEDTFYYVGDNEVSAYLFNADMGTKKKSDDRLILFDGGWPYSGYQYWKNIEAVGYDPREITDIMLTHGHLDHYGTTVELIEMIENAGGSVTLYGAYEEAYGIQKDAMGNIWNIEGALPEEETEIRNKIEPYIYDEYMDFGNVQLLIAHTPGHTPGTTSAIFKLKNPENGEWVSFGYMGGYGFNGLYTPTEENGYLRLGFQYGLAWLQQKFDVDYVAPQHTNQYPIIEIYQALKAYNNDPANAKQQLTMLDALAKDEFVNFLEKRYSVATNALSDLSNPNYESIENHGPFKPGRENGLTDVTATLVDGGKIIQGFDSYQNVNEEIPLLENGIKIEIDSYTHDPDGWYVQFEIDVHDRYQGYLPDNGPVESIRLAKGTPEILRTQRLSSKEEAEAILNAVQQGETYTISLTKASAIIVPENVINTFRSAQ</sequence>
<proteinExistence type="predicted"/>
<reference evidence="2" key="1">
    <citation type="submission" date="2023-07" db="EMBL/GenBank/DDBJ databases">
        <title>Ureibacillus sp. isolated from freshwater well.</title>
        <authorList>
            <person name="Kirdat K."/>
            <person name="Bhatt A."/>
            <person name="Teware R."/>
            <person name="Bhavsar Y."/>
            <person name="Yadav A."/>
        </authorList>
    </citation>
    <scope>NUCLEOTIDE SEQUENCE</scope>
    <source>
        <strain evidence="2">BA0131</strain>
    </source>
</reference>
<comment type="caution">
    <text evidence="2">The sequence shown here is derived from an EMBL/GenBank/DDBJ whole genome shotgun (WGS) entry which is preliminary data.</text>
</comment>